<evidence type="ECO:0000313" key="1">
    <source>
        <dbReference type="EMBL" id="QSF44141.1"/>
    </source>
</evidence>
<accession>A0ABX7L9U5</accession>
<gene>
    <name evidence="1" type="ORF">JRJ22_23415</name>
</gene>
<organism evidence="1 2">
    <name type="scientific">Paenibacillus tianjinensis</name>
    <dbReference type="NCBI Taxonomy" id="2810347"/>
    <lineage>
        <taxon>Bacteria</taxon>
        <taxon>Bacillati</taxon>
        <taxon>Bacillota</taxon>
        <taxon>Bacilli</taxon>
        <taxon>Bacillales</taxon>
        <taxon>Paenibacillaceae</taxon>
        <taxon>Paenibacillus</taxon>
    </lineage>
</organism>
<evidence type="ECO:0000313" key="2">
    <source>
        <dbReference type="Proteomes" id="UP000663452"/>
    </source>
</evidence>
<sequence length="54" mass="5510">MKILGSHNKSGGGGGRWLIGGINGIFTFDSAGSRRIGGINGIFTFDSAVLDGVK</sequence>
<reference evidence="1 2" key="1">
    <citation type="submission" date="2021-02" db="EMBL/GenBank/DDBJ databases">
        <title>Paenibacillus tianjinensis sp. nov.</title>
        <authorList>
            <person name="Liu H."/>
        </authorList>
    </citation>
    <scope>NUCLEOTIDE SEQUENCE [LARGE SCALE GENOMIC DNA]</scope>
    <source>
        <strain evidence="1 2">TB2019</strain>
    </source>
</reference>
<name>A0ABX7L9U5_9BACL</name>
<dbReference type="RefSeq" id="WP_206101737.1">
    <property type="nucleotide sequence ID" value="NZ_CP070969.1"/>
</dbReference>
<keyword evidence="2" id="KW-1185">Reference proteome</keyword>
<protein>
    <submittedName>
        <fullName evidence="1">Uncharacterized protein</fullName>
    </submittedName>
</protein>
<dbReference type="EMBL" id="CP070969">
    <property type="protein sequence ID" value="QSF44141.1"/>
    <property type="molecule type" value="Genomic_DNA"/>
</dbReference>
<dbReference type="Proteomes" id="UP000663452">
    <property type="component" value="Chromosome"/>
</dbReference>
<proteinExistence type="predicted"/>